<comment type="catalytic activity">
    <reaction evidence="5 6">
        <text>queuosine 5'-phosphate + H2O = queuine + D-ribose 5-phosphate</text>
        <dbReference type="Rhea" id="RHEA:75387"/>
        <dbReference type="ChEBI" id="CHEBI:15377"/>
        <dbReference type="ChEBI" id="CHEBI:17433"/>
        <dbReference type="ChEBI" id="CHEBI:78346"/>
        <dbReference type="ChEBI" id="CHEBI:194371"/>
    </reaction>
    <physiologicalReaction direction="left-to-right" evidence="5 6">
        <dbReference type="Rhea" id="RHEA:75388"/>
    </physiologicalReaction>
</comment>
<sequence length="330" mass="38041">MALQPRASGKLISALSKHVTIIEEGVQKLGDVLIEEVKSNRLSPNNFSQTDVHPKADDPWAPDWLFVVDTLNFCFWHHEHEEGWKVEGYTGYFALCAAINRAQREKVDILNPKFYSVITEEKLSKILRSDTKVTCPLLSERLKCLHEVGNVLLEKFDGSFENAIKQADGSAIKLLSIIVDNFKCFRDEAVYKGHKVAIYKRAQILVGDIWACYQNKDLGYFEDIDEITAFADYRIPQTLLWYGVFKYSDDLLSKLKANEILENGDEEEVEIRGCSIHAVELIKEYVAEKLDKSKINSILVDHFLWDFRRKHAKEILEKGLPFHKTFSIYY</sequence>
<evidence type="ECO:0000313" key="7">
    <source>
        <dbReference type="EMBL" id="KAJ8922222.1"/>
    </source>
</evidence>
<protein>
    <recommendedName>
        <fullName evidence="3 6">Queuosine 5'-phosphate N-glycosylase/hydrolase</fullName>
        <ecNumber evidence="6">3.2.2.-</ecNumber>
    </recommendedName>
    <alternativeName>
        <fullName evidence="4 6">Queuosine-nucleotide N-glycosylase/hydrolase</fullName>
    </alternativeName>
</protein>
<dbReference type="Proteomes" id="UP001159042">
    <property type="component" value="Unassembled WGS sequence"/>
</dbReference>
<evidence type="ECO:0000256" key="1">
    <source>
        <dbReference type="ARBA" id="ARBA00022801"/>
    </source>
</evidence>
<evidence type="ECO:0000256" key="4">
    <source>
        <dbReference type="ARBA" id="ARBA00035393"/>
    </source>
</evidence>
<proteinExistence type="inferred from homology"/>
<organism evidence="7 8">
    <name type="scientific">Exocentrus adspersus</name>
    <dbReference type="NCBI Taxonomy" id="1586481"/>
    <lineage>
        <taxon>Eukaryota</taxon>
        <taxon>Metazoa</taxon>
        <taxon>Ecdysozoa</taxon>
        <taxon>Arthropoda</taxon>
        <taxon>Hexapoda</taxon>
        <taxon>Insecta</taxon>
        <taxon>Pterygota</taxon>
        <taxon>Neoptera</taxon>
        <taxon>Endopterygota</taxon>
        <taxon>Coleoptera</taxon>
        <taxon>Polyphaga</taxon>
        <taxon>Cucujiformia</taxon>
        <taxon>Chrysomeloidea</taxon>
        <taxon>Cerambycidae</taxon>
        <taxon>Lamiinae</taxon>
        <taxon>Acanthocinini</taxon>
        <taxon>Exocentrus</taxon>
    </lineage>
</organism>
<dbReference type="PANTHER" id="PTHR21314">
    <property type="entry name" value="QUEUOSINE 5'-PHOSPHATE N-GLYCOSYLASE_HYDROLASE-RELATED"/>
    <property type="match status" value="1"/>
</dbReference>
<comment type="similarity">
    <text evidence="2 6">Belongs to the QNG1 protein family.</text>
</comment>
<dbReference type="GO" id="GO:0016787">
    <property type="term" value="F:hydrolase activity"/>
    <property type="evidence" value="ECO:0007669"/>
    <property type="project" value="UniProtKB-KW"/>
</dbReference>
<dbReference type="EMBL" id="JANEYG010000007">
    <property type="protein sequence ID" value="KAJ8922222.1"/>
    <property type="molecule type" value="Genomic_DNA"/>
</dbReference>
<reference evidence="7 8" key="1">
    <citation type="journal article" date="2023" name="Insect Mol. Biol.">
        <title>Genome sequencing provides insights into the evolution of gene families encoding plant cell wall-degrading enzymes in longhorned beetles.</title>
        <authorList>
            <person name="Shin N.R."/>
            <person name="Okamura Y."/>
            <person name="Kirsch R."/>
            <person name="Pauchet Y."/>
        </authorList>
    </citation>
    <scope>NUCLEOTIDE SEQUENCE [LARGE SCALE GENOMIC DNA]</scope>
    <source>
        <strain evidence="7">EAD_L_NR</strain>
    </source>
</reference>
<dbReference type="GO" id="GO:0006400">
    <property type="term" value="P:tRNA modification"/>
    <property type="evidence" value="ECO:0007669"/>
    <property type="project" value="TreeGrafter"/>
</dbReference>
<name>A0AAV8W7W1_9CUCU</name>
<evidence type="ECO:0000256" key="2">
    <source>
        <dbReference type="ARBA" id="ARBA00035119"/>
    </source>
</evidence>
<dbReference type="AlphaFoldDB" id="A0AAV8W7W1"/>
<evidence type="ECO:0000256" key="5">
    <source>
        <dbReference type="ARBA" id="ARBA00048204"/>
    </source>
</evidence>
<comment type="function">
    <text evidence="6">Catalyzes the hydrolysis of queuosine 5'-phosphate, releasing the nucleobase queuine (q). Is required for salvage of queuine from exogenous queuosine (Q) that is imported and then converted to queuosine 5'-phosphate intracellularly.</text>
</comment>
<evidence type="ECO:0000256" key="3">
    <source>
        <dbReference type="ARBA" id="ARBA00035306"/>
    </source>
</evidence>
<dbReference type="PANTHER" id="PTHR21314:SF0">
    <property type="entry name" value="QUEUOSINE 5'-PHOSPHATE N-GLYCOSYLASE_HYDROLASE"/>
    <property type="match status" value="1"/>
</dbReference>
<dbReference type="InterPro" id="IPR019438">
    <property type="entry name" value="Q_salvage"/>
</dbReference>
<evidence type="ECO:0000256" key="6">
    <source>
        <dbReference type="RuleBase" id="RU365002"/>
    </source>
</evidence>
<keyword evidence="8" id="KW-1185">Reference proteome</keyword>
<accession>A0AAV8W7W1</accession>
<gene>
    <name evidence="7" type="ORF">NQ315_004159</name>
</gene>
<dbReference type="Pfam" id="PF10343">
    <property type="entry name" value="Q_salvage"/>
    <property type="match status" value="1"/>
</dbReference>
<keyword evidence="1 6" id="KW-0378">Hydrolase</keyword>
<dbReference type="EC" id="3.2.2.-" evidence="6"/>
<comment type="caution">
    <text evidence="7">The sequence shown here is derived from an EMBL/GenBank/DDBJ whole genome shotgun (WGS) entry which is preliminary data.</text>
</comment>
<evidence type="ECO:0000313" key="8">
    <source>
        <dbReference type="Proteomes" id="UP001159042"/>
    </source>
</evidence>